<name>A0AC61QRP9_9BACT</name>
<gene>
    <name evidence="1" type="ORF">E5358_05315</name>
</gene>
<evidence type="ECO:0000313" key="1">
    <source>
        <dbReference type="EMBL" id="TGX82758.1"/>
    </source>
</evidence>
<sequence length="448" mass="51496">MSANNKTNVLSEAFIEDLFITCIEDSYILSMVCEHLEEEHLPDRNTAAVLKAFKDYYREYRRVPNYSIIQQKLAGKNGALRFWKEAYDNGEAFATDECLGLLEEYLKRVEFQKTYKKAGEVYNREGLESAQQLLAKHVDWMRTFSLTESTYTDVIDTFTTRHIQNRAKNNSRGTIRAITRFYIDELDNLNQDRDLRGQLSCILAPTGVGKSHAARWIGSQACIDGFNVLHFQLEGSREEVENAYSAALVACNAYSYEKGFIKDKDMDAFAKELESIAGKLYVRSYPKFNQHVSTINIKEAIAEFRKNYGVKPDIILIDSMDLLNDSSGRKYGDSGERLKRIAVANDLKDIASEEEVWVVTTYQARIENPDWVNDEKNVLTEYSSSEAKGIAQPLTHLITLNQSANERREKTMRIHVAKSRFFPKGDTFKIATDYDHERFFDRQRTANL</sequence>
<proteinExistence type="predicted"/>
<protein>
    <submittedName>
        <fullName evidence="1">Uncharacterized protein</fullName>
    </submittedName>
</protein>
<keyword evidence="2" id="KW-1185">Reference proteome</keyword>
<dbReference type="EMBL" id="SRZC01000007">
    <property type="protein sequence ID" value="TGX82758.1"/>
    <property type="molecule type" value="Genomic_DNA"/>
</dbReference>
<reference evidence="1" key="1">
    <citation type="submission" date="2019-04" db="EMBL/GenBank/DDBJ databases">
        <title>Microbes associate with the intestines of laboratory mice.</title>
        <authorList>
            <person name="Navarre W."/>
            <person name="Wong E."/>
            <person name="Huang K."/>
            <person name="Tropini C."/>
            <person name="Ng K."/>
            <person name="Yu B."/>
        </authorList>
    </citation>
    <scope>NUCLEOTIDE SEQUENCE</scope>
    <source>
        <strain evidence="1">NM73_A23</strain>
    </source>
</reference>
<comment type="caution">
    <text evidence="1">The sequence shown here is derived from an EMBL/GenBank/DDBJ whole genome shotgun (WGS) entry which is preliminary data.</text>
</comment>
<accession>A0AC61QRP9</accession>
<evidence type="ECO:0000313" key="2">
    <source>
        <dbReference type="Proteomes" id="UP000308886"/>
    </source>
</evidence>
<organism evidence="1 2">
    <name type="scientific">Palleniella muris</name>
    <dbReference type="NCBI Taxonomy" id="3038145"/>
    <lineage>
        <taxon>Bacteria</taxon>
        <taxon>Pseudomonadati</taxon>
        <taxon>Bacteroidota</taxon>
        <taxon>Bacteroidia</taxon>
        <taxon>Bacteroidales</taxon>
        <taxon>Prevotellaceae</taxon>
        <taxon>Palleniella</taxon>
    </lineage>
</organism>
<dbReference type="Proteomes" id="UP000308886">
    <property type="component" value="Unassembled WGS sequence"/>
</dbReference>